<reference evidence="2 3" key="1">
    <citation type="submission" date="2022-10" db="EMBL/GenBank/DDBJ databases">
        <title>Aestuariibacter sp. AA17 isolated from Montipora capitata coral fragment.</title>
        <authorList>
            <person name="Emsley S.A."/>
            <person name="Pfannmuller K.M."/>
            <person name="Loughran R.M."/>
            <person name="Shlafstein M."/>
            <person name="Papke E."/>
            <person name="Saw J.H."/>
            <person name="Ushijima B."/>
            <person name="Videau P."/>
        </authorList>
    </citation>
    <scope>NUCLEOTIDE SEQUENCE [LARGE SCALE GENOMIC DNA]</scope>
    <source>
        <strain evidence="2 3">AA17</strain>
    </source>
</reference>
<name>A0ABT3A6X7_9ALTE</name>
<evidence type="ECO:0000313" key="3">
    <source>
        <dbReference type="Proteomes" id="UP001652504"/>
    </source>
</evidence>
<accession>A0ABT3A6X7</accession>
<gene>
    <name evidence="2" type="ORF">OE749_07015</name>
</gene>
<evidence type="ECO:0008006" key="4">
    <source>
        <dbReference type="Google" id="ProtNLM"/>
    </source>
</evidence>
<keyword evidence="1" id="KW-0732">Signal</keyword>
<keyword evidence="3" id="KW-1185">Reference proteome</keyword>
<proteinExistence type="predicted"/>
<feature type="signal peptide" evidence="1">
    <location>
        <begin position="1"/>
        <end position="20"/>
    </location>
</feature>
<dbReference type="Proteomes" id="UP001652504">
    <property type="component" value="Unassembled WGS sequence"/>
</dbReference>
<evidence type="ECO:0000256" key="1">
    <source>
        <dbReference type="SAM" id="SignalP"/>
    </source>
</evidence>
<organism evidence="2 3">
    <name type="scientific">Fluctibacter corallii</name>
    <dbReference type="NCBI Taxonomy" id="2984329"/>
    <lineage>
        <taxon>Bacteria</taxon>
        <taxon>Pseudomonadati</taxon>
        <taxon>Pseudomonadota</taxon>
        <taxon>Gammaproteobacteria</taxon>
        <taxon>Alteromonadales</taxon>
        <taxon>Alteromonadaceae</taxon>
        <taxon>Fluctibacter</taxon>
    </lineage>
</organism>
<dbReference type="EMBL" id="JAOWKX010000003">
    <property type="protein sequence ID" value="MCV2884440.1"/>
    <property type="molecule type" value="Genomic_DNA"/>
</dbReference>
<protein>
    <recommendedName>
        <fullName evidence="4">DUF305 domain-containing protein</fullName>
    </recommendedName>
</protein>
<feature type="chain" id="PRO_5046428874" description="DUF305 domain-containing protein" evidence="1">
    <location>
        <begin position="21"/>
        <end position="163"/>
    </location>
</feature>
<dbReference type="RefSeq" id="WP_263711701.1">
    <property type="nucleotide sequence ID" value="NZ_JAOWKX010000003.1"/>
</dbReference>
<sequence length="163" mass="18303">MTKLLSLTAVMTLVSSAVFAHPSNHWDAYEKQSQLLVNDIENAPINVIASDAKILVRMAKEDILPAFSKANPVCEEYVQAIIDASDHMQTLSLDQIEKDYHADGKLPAMKDPVCYHAKDMLVHPATVVVMAKTEKDSTAMRESMKHEIDEVIEHFHQARPKQH</sequence>
<comment type="caution">
    <text evidence="2">The sequence shown here is derived from an EMBL/GenBank/DDBJ whole genome shotgun (WGS) entry which is preliminary data.</text>
</comment>
<evidence type="ECO:0000313" key="2">
    <source>
        <dbReference type="EMBL" id="MCV2884440.1"/>
    </source>
</evidence>